<dbReference type="AlphaFoldDB" id="A0A9P0A3K7"/>
<keyword evidence="2" id="KW-1185">Reference proteome</keyword>
<proteinExistence type="predicted"/>
<dbReference type="EMBL" id="OU963871">
    <property type="protein sequence ID" value="CAH0383552.1"/>
    <property type="molecule type" value="Genomic_DNA"/>
</dbReference>
<gene>
    <name evidence="1" type="ORF">BEMITA_LOCUS2990</name>
</gene>
<protein>
    <submittedName>
        <fullName evidence="1">Uncharacterized protein</fullName>
    </submittedName>
</protein>
<reference evidence="1" key="1">
    <citation type="submission" date="2021-12" db="EMBL/GenBank/DDBJ databases">
        <authorList>
            <person name="King R."/>
        </authorList>
    </citation>
    <scope>NUCLEOTIDE SEQUENCE</scope>
</reference>
<evidence type="ECO:0000313" key="2">
    <source>
        <dbReference type="Proteomes" id="UP001152759"/>
    </source>
</evidence>
<dbReference type="Proteomes" id="UP001152759">
    <property type="component" value="Chromosome 10"/>
</dbReference>
<name>A0A9P0A3K7_BEMTA</name>
<accession>A0A9P0A3K7</accession>
<organism evidence="1 2">
    <name type="scientific">Bemisia tabaci</name>
    <name type="common">Sweetpotato whitefly</name>
    <name type="synonym">Aleurodes tabaci</name>
    <dbReference type="NCBI Taxonomy" id="7038"/>
    <lineage>
        <taxon>Eukaryota</taxon>
        <taxon>Metazoa</taxon>
        <taxon>Ecdysozoa</taxon>
        <taxon>Arthropoda</taxon>
        <taxon>Hexapoda</taxon>
        <taxon>Insecta</taxon>
        <taxon>Pterygota</taxon>
        <taxon>Neoptera</taxon>
        <taxon>Paraneoptera</taxon>
        <taxon>Hemiptera</taxon>
        <taxon>Sternorrhyncha</taxon>
        <taxon>Aleyrodoidea</taxon>
        <taxon>Aleyrodidae</taxon>
        <taxon>Aleyrodinae</taxon>
        <taxon>Bemisia</taxon>
    </lineage>
</organism>
<evidence type="ECO:0000313" key="1">
    <source>
        <dbReference type="EMBL" id="CAH0383552.1"/>
    </source>
</evidence>
<sequence>MKQSNDFKTDDSRHFDDTVLSLYNDYRYSENLPVTRKSAIATVTLCKWINTITGFKSVLDFVQDDITPNQKKAAAQFLQQSATMKALHVGEKKWTDPVAWRE</sequence>